<dbReference type="EMBL" id="JAAAID010000295">
    <property type="protein sequence ID" value="KAG0019329.1"/>
    <property type="molecule type" value="Genomic_DNA"/>
</dbReference>
<organism evidence="2 3">
    <name type="scientific">Entomortierella chlamydospora</name>
    <dbReference type="NCBI Taxonomy" id="101097"/>
    <lineage>
        <taxon>Eukaryota</taxon>
        <taxon>Fungi</taxon>
        <taxon>Fungi incertae sedis</taxon>
        <taxon>Mucoromycota</taxon>
        <taxon>Mortierellomycotina</taxon>
        <taxon>Mortierellomycetes</taxon>
        <taxon>Mortierellales</taxon>
        <taxon>Mortierellaceae</taxon>
        <taxon>Entomortierella</taxon>
    </lineage>
</organism>
<reference evidence="2" key="1">
    <citation type="journal article" date="2020" name="Fungal Divers.">
        <title>Resolving the Mortierellaceae phylogeny through synthesis of multi-gene phylogenetics and phylogenomics.</title>
        <authorList>
            <person name="Vandepol N."/>
            <person name="Liber J."/>
            <person name="Desiro A."/>
            <person name="Na H."/>
            <person name="Kennedy M."/>
            <person name="Barry K."/>
            <person name="Grigoriev I.V."/>
            <person name="Miller A.N."/>
            <person name="O'Donnell K."/>
            <person name="Stajich J.E."/>
            <person name="Bonito G."/>
        </authorList>
    </citation>
    <scope>NUCLEOTIDE SEQUENCE</scope>
    <source>
        <strain evidence="2">NRRL 2769</strain>
    </source>
</reference>
<evidence type="ECO:0000313" key="3">
    <source>
        <dbReference type="Proteomes" id="UP000703661"/>
    </source>
</evidence>
<protein>
    <submittedName>
        <fullName evidence="2">Uncharacterized protein</fullName>
    </submittedName>
</protein>
<proteinExistence type="predicted"/>
<accession>A0A9P6T289</accession>
<comment type="caution">
    <text evidence="2">The sequence shown here is derived from an EMBL/GenBank/DDBJ whole genome shotgun (WGS) entry which is preliminary data.</text>
</comment>
<dbReference type="AlphaFoldDB" id="A0A9P6T289"/>
<name>A0A9P6T289_9FUNG</name>
<feature type="region of interest" description="Disordered" evidence="1">
    <location>
        <begin position="26"/>
        <end position="66"/>
    </location>
</feature>
<evidence type="ECO:0000256" key="1">
    <source>
        <dbReference type="SAM" id="MobiDB-lite"/>
    </source>
</evidence>
<feature type="compositionally biased region" description="Acidic residues" evidence="1">
    <location>
        <begin position="49"/>
        <end position="60"/>
    </location>
</feature>
<keyword evidence="3" id="KW-1185">Reference proteome</keyword>
<dbReference type="Proteomes" id="UP000703661">
    <property type="component" value="Unassembled WGS sequence"/>
</dbReference>
<sequence>MTPAAPPPVWSKETVEKIACAAPEFSGSRPLNESLRTKVMDNDGVGEERDGEDEVDEAEEEKVLVR</sequence>
<gene>
    <name evidence="2" type="ORF">BGZ80_005984</name>
</gene>
<evidence type="ECO:0000313" key="2">
    <source>
        <dbReference type="EMBL" id="KAG0019329.1"/>
    </source>
</evidence>